<evidence type="ECO:0000313" key="13">
    <source>
        <dbReference type="Proteomes" id="UP000182427"/>
    </source>
</evidence>
<evidence type="ECO:0000256" key="7">
    <source>
        <dbReference type="HAMAP-Rule" id="MF_00141"/>
    </source>
</evidence>
<dbReference type="OrthoDB" id="9801844at2"/>
<keyword evidence="6 7" id="KW-0648">Protein biosynthesis</keyword>
<evidence type="ECO:0000259" key="11">
    <source>
        <dbReference type="SMART" id="SM01185"/>
    </source>
</evidence>
<dbReference type="InterPro" id="IPR008991">
    <property type="entry name" value="Translation_prot_SH3-like_sf"/>
</dbReference>
<dbReference type="PANTHER" id="PTHR30053:SF14">
    <property type="entry name" value="TRANSLATION ELONGATION FACTOR KOW-LIKE DOMAIN-CONTAINING PROTEIN"/>
    <property type="match status" value="1"/>
</dbReference>
<evidence type="ECO:0000256" key="6">
    <source>
        <dbReference type="ARBA" id="ARBA00022917"/>
    </source>
</evidence>
<dbReference type="UniPathway" id="UPA00345"/>
<gene>
    <name evidence="7" type="primary">efp</name>
    <name evidence="12" type="ORF">SAMN05444167_3500</name>
</gene>
<dbReference type="SUPFAM" id="SSF50104">
    <property type="entry name" value="Translation proteins SH3-like domain"/>
    <property type="match status" value="1"/>
</dbReference>
<dbReference type="SUPFAM" id="SSF50249">
    <property type="entry name" value="Nucleic acid-binding proteins"/>
    <property type="match status" value="2"/>
</dbReference>
<dbReference type="RefSeq" id="WP_083346282.1">
    <property type="nucleotide sequence ID" value="NZ_LT629690.1"/>
</dbReference>
<dbReference type="Pfam" id="PF09285">
    <property type="entry name" value="Elong-fact-P_C"/>
    <property type="match status" value="1"/>
</dbReference>
<dbReference type="GO" id="GO:0005829">
    <property type="term" value="C:cytosol"/>
    <property type="evidence" value="ECO:0007669"/>
    <property type="project" value="UniProtKB-ARBA"/>
</dbReference>
<dbReference type="InterPro" id="IPR001059">
    <property type="entry name" value="Transl_elong_P/YeiP_cen"/>
</dbReference>
<evidence type="ECO:0000256" key="3">
    <source>
        <dbReference type="ARBA" id="ARBA00009479"/>
    </source>
</evidence>
<dbReference type="InterPro" id="IPR020599">
    <property type="entry name" value="Transl_elong_fac_P/YeiP"/>
</dbReference>
<dbReference type="CDD" id="cd04470">
    <property type="entry name" value="S1_EF-P_repeat_1"/>
    <property type="match status" value="1"/>
</dbReference>
<dbReference type="Proteomes" id="UP000182427">
    <property type="component" value="Chromosome I"/>
</dbReference>
<evidence type="ECO:0000256" key="9">
    <source>
        <dbReference type="RuleBase" id="RU004389"/>
    </source>
</evidence>
<organism evidence="12 13">
    <name type="scientific">Terriglobus roseus</name>
    <dbReference type="NCBI Taxonomy" id="392734"/>
    <lineage>
        <taxon>Bacteria</taxon>
        <taxon>Pseudomonadati</taxon>
        <taxon>Acidobacteriota</taxon>
        <taxon>Terriglobia</taxon>
        <taxon>Terriglobales</taxon>
        <taxon>Acidobacteriaceae</taxon>
        <taxon>Terriglobus</taxon>
    </lineage>
</organism>
<evidence type="ECO:0000256" key="4">
    <source>
        <dbReference type="ARBA" id="ARBA00022490"/>
    </source>
</evidence>
<dbReference type="InterPro" id="IPR013185">
    <property type="entry name" value="Transl_elong_KOW-like"/>
</dbReference>
<dbReference type="HAMAP" id="MF_00141">
    <property type="entry name" value="EF_P"/>
    <property type="match status" value="1"/>
</dbReference>
<dbReference type="AlphaFoldDB" id="A0A1G7PGK7"/>
<name>A0A1G7PGK7_9BACT</name>
<dbReference type="GO" id="GO:0003746">
    <property type="term" value="F:translation elongation factor activity"/>
    <property type="evidence" value="ECO:0007669"/>
    <property type="project" value="UniProtKB-UniRule"/>
</dbReference>
<dbReference type="GO" id="GO:0043043">
    <property type="term" value="P:peptide biosynthetic process"/>
    <property type="evidence" value="ECO:0007669"/>
    <property type="project" value="InterPro"/>
</dbReference>
<dbReference type="FunFam" id="2.40.50.140:FF:000004">
    <property type="entry name" value="Elongation factor P"/>
    <property type="match status" value="1"/>
</dbReference>
<comment type="subcellular location">
    <subcellularLocation>
        <location evidence="1 7">Cytoplasm</location>
    </subcellularLocation>
</comment>
<dbReference type="Pfam" id="PF01132">
    <property type="entry name" value="EFP"/>
    <property type="match status" value="1"/>
</dbReference>
<protein>
    <recommendedName>
        <fullName evidence="7 8">Elongation factor P</fullName>
        <shortName evidence="7">EF-P</shortName>
    </recommendedName>
</protein>
<dbReference type="CDD" id="cd05794">
    <property type="entry name" value="S1_EF-P_repeat_2"/>
    <property type="match status" value="1"/>
</dbReference>
<dbReference type="EMBL" id="LT629690">
    <property type="protein sequence ID" value="SDF85373.1"/>
    <property type="molecule type" value="Genomic_DNA"/>
</dbReference>
<dbReference type="PIRSF" id="PIRSF005901">
    <property type="entry name" value="EF-P"/>
    <property type="match status" value="1"/>
</dbReference>
<keyword evidence="4 7" id="KW-0963">Cytoplasm</keyword>
<sequence>MAIPATQMRPGMVIKHNEKLHSVFSVEHRTPGNLRAFIQAKLRNLESGAMFEHRFRSGDAIDRVIVDDVQMEFLYQDGDEYIFMDMSNYEQTSLSREILGDAVDYMLPNIKVDISFIDGKPVGVELPNVVEMTVVETEPGIKSATASSVTKPAKTETGLIVQVPPFINEGEKIRIDTAEGAYMSRA</sequence>
<dbReference type="NCBIfam" id="NF001810">
    <property type="entry name" value="PRK00529.1"/>
    <property type="match status" value="1"/>
</dbReference>
<dbReference type="InterPro" id="IPR013852">
    <property type="entry name" value="Transl_elong_P/YeiP_CS"/>
</dbReference>
<accession>A0A1G7PGK7</accession>
<dbReference type="Gene3D" id="2.40.50.140">
    <property type="entry name" value="Nucleic acid-binding proteins"/>
    <property type="match status" value="2"/>
</dbReference>
<dbReference type="SMART" id="SM00841">
    <property type="entry name" value="Elong-fact-P_C"/>
    <property type="match status" value="1"/>
</dbReference>
<keyword evidence="5 7" id="KW-0251">Elongation factor</keyword>
<feature type="domain" description="Elongation factor P C-terminal" evidence="10">
    <location>
        <begin position="130"/>
        <end position="185"/>
    </location>
</feature>
<proteinExistence type="inferred from homology"/>
<dbReference type="Pfam" id="PF08207">
    <property type="entry name" value="EFP_N"/>
    <property type="match status" value="1"/>
</dbReference>
<evidence type="ECO:0000256" key="8">
    <source>
        <dbReference type="NCBIfam" id="TIGR00038"/>
    </source>
</evidence>
<evidence type="ECO:0000313" key="12">
    <source>
        <dbReference type="EMBL" id="SDF85373.1"/>
    </source>
</evidence>
<comment type="function">
    <text evidence="7">Involved in peptide bond synthesis. Stimulates efficient translation and peptide-bond synthesis on native or reconstituted 70S ribosomes in vitro. Probably functions indirectly by altering the affinity of the ribosome for aminoacyl-tRNA, thus increasing their reactivity as acceptors for peptidyl transferase.</text>
</comment>
<dbReference type="PANTHER" id="PTHR30053">
    <property type="entry name" value="ELONGATION FACTOR P"/>
    <property type="match status" value="1"/>
</dbReference>
<dbReference type="PROSITE" id="PS01275">
    <property type="entry name" value="EFP"/>
    <property type="match status" value="1"/>
</dbReference>
<dbReference type="InterPro" id="IPR012340">
    <property type="entry name" value="NA-bd_OB-fold"/>
</dbReference>
<keyword evidence="13" id="KW-1185">Reference proteome</keyword>
<dbReference type="InterPro" id="IPR015365">
    <property type="entry name" value="Elong-fact-P_C"/>
</dbReference>
<dbReference type="Gene3D" id="2.30.30.30">
    <property type="match status" value="1"/>
</dbReference>
<evidence type="ECO:0000256" key="2">
    <source>
        <dbReference type="ARBA" id="ARBA00004815"/>
    </source>
</evidence>
<evidence type="ECO:0000259" key="10">
    <source>
        <dbReference type="SMART" id="SM00841"/>
    </source>
</evidence>
<dbReference type="NCBIfam" id="TIGR00038">
    <property type="entry name" value="efp"/>
    <property type="match status" value="1"/>
</dbReference>
<evidence type="ECO:0000256" key="1">
    <source>
        <dbReference type="ARBA" id="ARBA00004496"/>
    </source>
</evidence>
<comment type="pathway">
    <text evidence="2 7">Protein biosynthesis; polypeptide chain elongation.</text>
</comment>
<dbReference type="InterPro" id="IPR014722">
    <property type="entry name" value="Rib_uL2_dom2"/>
</dbReference>
<dbReference type="FunFam" id="2.40.50.140:FF:000009">
    <property type="entry name" value="Elongation factor P"/>
    <property type="match status" value="1"/>
</dbReference>
<dbReference type="SMART" id="SM01185">
    <property type="entry name" value="EFP"/>
    <property type="match status" value="1"/>
</dbReference>
<feature type="domain" description="Translation elongation factor P/YeiP central" evidence="11">
    <location>
        <begin position="68"/>
        <end position="122"/>
    </location>
</feature>
<reference evidence="12 13" key="1">
    <citation type="submission" date="2016-10" db="EMBL/GenBank/DDBJ databases">
        <authorList>
            <person name="de Groot N.N."/>
        </authorList>
    </citation>
    <scope>NUCLEOTIDE SEQUENCE [LARGE SCALE GENOMIC DNA]</scope>
    <source>
        <strain evidence="12 13">GAS232</strain>
    </source>
</reference>
<comment type="similarity">
    <text evidence="3 7 9">Belongs to the elongation factor P family.</text>
</comment>
<evidence type="ECO:0000256" key="5">
    <source>
        <dbReference type="ARBA" id="ARBA00022768"/>
    </source>
</evidence>
<dbReference type="InterPro" id="IPR011768">
    <property type="entry name" value="Transl_elongation_fac_P"/>
</dbReference>